<proteinExistence type="predicted"/>
<keyword evidence="3" id="KW-1185">Reference proteome</keyword>
<reference evidence="2 3" key="1">
    <citation type="submission" date="2021-06" db="EMBL/GenBank/DDBJ databases">
        <title>Caerostris extrusa draft genome.</title>
        <authorList>
            <person name="Kono N."/>
            <person name="Arakawa K."/>
        </authorList>
    </citation>
    <scope>NUCLEOTIDE SEQUENCE [LARGE SCALE GENOMIC DNA]</scope>
</reference>
<accession>A0AAV4Q4B9</accession>
<protein>
    <submittedName>
        <fullName evidence="2">Uncharacterized protein</fullName>
    </submittedName>
</protein>
<name>A0AAV4Q4B9_CAEEX</name>
<evidence type="ECO:0000256" key="1">
    <source>
        <dbReference type="SAM" id="MobiDB-lite"/>
    </source>
</evidence>
<evidence type="ECO:0000313" key="3">
    <source>
        <dbReference type="Proteomes" id="UP001054945"/>
    </source>
</evidence>
<organism evidence="2 3">
    <name type="scientific">Caerostris extrusa</name>
    <name type="common">Bark spider</name>
    <name type="synonym">Caerostris bankana</name>
    <dbReference type="NCBI Taxonomy" id="172846"/>
    <lineage>
        <taxon>Eukaryota</taxon>
        <taxon>Metazoa</taxon>
        <taxon>Ecdysozoa</taxon>
        <taxon>Arthropoda</taxon>
        <taxon>Chelicerata</taxon>
        <taxon>Arachnida</taxon>
        <taxon>Araneae</taxon>
        <taxon>Araneomorphae</taxon>
        <taxon>Entelegynae</taxon>
        <taxon>Araneoidea</taxon>
        <taxon>Araneidae</taxon>
        <taxon>Caerostris</taxon>
    </lineage>
</organism>
<comment type="caution">
    <text evidence="2">The sequence shown here is derived from an EMBL/GenBank/DDBJ whole genome shotgun (WGS) entry which is preliminary data.</text>
</comment>
<dbReference type="AlphaFoldDB" id="A0AAV4Q4B9"/>
<dbReference type="Proteomes" id="UP001054945">
    <property type="component" value="Unassembled WGS sequence"/>
</dbReference>
<gene>
    <name evidence="2" type="ORF">CEXT_397381</name>
</gene>
<sequence>MAQCSPKCLSIVPHALQYRWQEHEEVDEKPRTSSPHHTQRKFSAHGWTTLASSTIFTTLEPSDYHHFELMSHVFTMKDSQQLRKMSKKWLRDWTTSKCTIFLEGHPQIVTVMRKCASDAA</sequence>
<feature type="region of interest" description="Disordered" evidence="1">
    <location>
        <begin position="23"/>
        <end position="42"/>
    </location>
</feature>
<dbReference type="EMBL" id="BPLR01005560">
    <property type="protein sequence ID" value="GIY03279.1"/>
    <property type="molecule type" value="Genomic_DNA"/>
</dbReference>
<evidence type="ECO:0000313" key="2">
    <source>
        <dbReference type="EMBL" id="GIY03279.1"/>
    </source>
</evidence>